<name>A0ABN9PPJ7_9DINO</name>
<proteinExistence type="predicted"/>
<reference evidence="2" key="1">
    <citation type="submission" date="2023-10" db="EMBL/GenBank/DDBJ databases">
        <authorList>
            <person name="Chen Y."/>
            <person name="Shah S."/>
            <person name="Dougan E. K."/>
            <person name="Thang M."/>
            <person name="Chan C."/>
        </authorList>
    </citation>
    <scope>NUCLEOTIDE SEQUENCE [LARGE SCALE GENOMIC DNA]</scope>
</reference>
<evidence type="ECO:0000256" key="1">
    <source>
        <dbReference type="SAM" id="MobiDB-lite"/>
    </source>
</evidence>
<gene>
    <name evidence="2" type="ORF">PCOR1329_LOCUS3814</name>
</gene>
<accession>A0ABN9PPJ7</accession>
<comment type="caution">
    <text evidence="2">The sequence shown here is derived from an EMBL/GenBank/DDBJ whole genome shotgun (WGS) entry which is preliminary data.</text>
</comment>
<dbReference type="EMBL" id="CAUYUJ010000991">
    <property type="protein sequence ID" value="CAK0793551.1"/>
    <property type="molecule type" value="Genomic_DNA"/>
</dbReference>
<keyword evidence="3" id="KW-1185">Reference proteome</keyword>
<organism evidence="2 3">
    <name type="scientific">Prorocentrum cordatum</name>
    <dbReference type="NCBI Taxonomy" id="2364126"/>
    <lineage>
        <taxon>Eukaryota</taxon>
        <taxon>Sar</taxon>
        <taxon>Alveolata</taxon>
        <taxon>Dinophyceae</taxon>
        <taxon>Prorocentrales</taxon>
        <taxon>Prorocentraceae</taxon>
        <taxon>Prorocentrum</taxon>
    </lineage>
</organism>
<feature type="compositionally biased region" description="Polar residues" evidence="1">
    <location>
        <begin position="70"/>
        <end position="80"/>
    </location>
</feature>
<evidence type="ECO:0000313" key="3">
    <source>
        <dbReference type="Proteomes" id="UP001189429"/>
    </source>
</evidence>
<protein>
    <submittedName>
        <fullName evidence="2">Uncharacterized protein</fullName>
    </submittedName>
</protein>
<feature type="region of interest" description="Disordered" evidence="1">
    <location>
        <begin position="66"/>
        <end position="93"/>
    </location>
</feature>
<evidence type="ECO:0000313" key="2">
    <source>
        <dbReference type="EMBL" id="CAK0793551.1"/>
    </source>
</evidence>
<dbReference type="Proteomes" id="UP001189429">
    <property type="component" value="Unassembled WGS sequence"/>
</dbReference>
<sequence>MTQAVRFLETITKIAQEATNKKVAALKRIHGDRGIQLSSESAAAGEADDDIKSVESMIEQVKKGPACASTAPSTNSSVRSSAAGFSMRRLDGSQPEVANEKRRWIGAFPRALLARERRLHVEHAVLRLPPQGLAASTTPNFPRAPGPCSLEFKSELEVNHYQDLIATRPDGMKWFNPGASAHRQIESRRDMPLDVRARQRACSHRFAMLREMLYSASFHMQATMLGAHGCKGMVNLCGDADRGEIWETTHTRGN</sequence>